<dbReference type="Proteomes" id="UP001589611">
    <property type="component" value="Unassembled WGS sequence"/>
</dbReference>
<gene>
    <name evidence="1" type="ORF">ACFFPJ_08280</name>
</gene>
<sequence length="93" mass="9562">MTIVTLDVIDGDLEATGIVTGVAEDSGTCTLTVSRGGDQRTATAPGAAGPDSTNCGLMKISTDDFASGEWEAIIDYSSDTYRGRSNGQAVTVR</sequence>
<reference evidence="1 2" key="1">
    <citation type="submission" date="2024-09" db="EMBL/GenBank/DDBJ databases">
        <authorList>
            <person name="Sun Q."/>
            <person name="Mori K."/>
        </authorList>
    </citation>
    <scope>NUCLEOTIDE SEQUENCE [LARGE SCALE GENOMIC DNA]</scope>
    <source>
        <strain evidence="1 2">JCM 1342</strain>
    </source>
</reference>
<evidence type="ECO:0000313" key="2">
    <source>
        <dbReference type="Proteomes" id="UP001589611"/>
    </source>
</evidence>
<keyword evidence="2" id="KW-1185">Reference proteome</keyword>
<organism evidence="1 2">
    <name type="scientific">Microbacterium terregens</name>
    <dbReference type="NCBI Taxonomy" id="69363"/>
    <lineage>
        <taxon>Bacteria</taxon>
        <taxon>Bacillati</taxon>
        <taxon>Actinomycetota</taxon>
        <taxon>Actinomycetes</taxon>
        <taxon>Micrococcales</taxon>
        <taxon>Microbacteriaceae</taxon>
        <taxon>Microbacterium</taxon>
    </lineage>
</organism>
<dbReference type="EMBL" id="JBHMBE010000003">
    <property type="protein sequence ID" value="MFB9645795.1"/>
    <property type="molecule type" value="Genomic_DNA"/>
</dbReference>
<dbReference type="RefSeq" id="WP_344712308.1">
    <property type="nucleotide sequence ID" value="NZ_BAAAWH010000001.1"/>
</dbReference>
<evidence type="ECO:0000313" key="1">
    <source>
        <dbReference type="EMBL" id="MFB9645795.1"/>
    </source>
</evidence>
<proteinExistence type="predicted"/>
<protein>
    <submittedName>
        <fullName evidence="1">Uncharacterized protein</fullName>
    </submittedName>
</protein>
<name>A0ABV5SZL3_9MICO</name>
<comment type="caution">
    <text evidence="1">The sequence shown here is derived from an EMBL/GenBank/DDBJ whole genome shotgun (WGS) entry which is preliminary data.</text>
</comment>
<accession>A0ABV5SZL3</accession>